<proteinExistence type="predicted"/>
<dbReference type="EMBL" id="BTGU01000169">
    <property type="protein sequence ID" value="GMN64145.1"/>
    <property type="molecule type" value="Genomic_DNA"/>
</dbReference>
<keyword evidence="2" id="KW-1185">Reference proteome</keyword>
<organism evidence="1 2">
    <name type="scientific">Ficus carica</name>
    <name type="common">Common fig</name>
    <dbReference type="NCBI Taxonomy" id="3494"/>
    <lineage>
        <taxon>Eukaryota</taxon>
        <taxon>Viridiplantae</taxon>
        <taxon>Streptophyta</taxon>
        <taxon>Embryophyta</taxon>
        <taxon>Tracheophyta</taxon>
        <taxon>Spermatophyta</taxon>
        <taxon>Magnoliopsida</taxon>
        <taxon>eudicotyledons</taxon>
        <taxon>Gunneridae</taxon>
        <taxon>Pentapetalae</taxon>
        <taxon>rosids</taxon>
        <taxon>fabids</taxon>
        <taxon>Rosales</taxon>
        <taxon>Moraceae</taxon>
        <taxon>Ficeae</taxon>
        <taxon>Ficus</taxon>
    </lineage>
</organism>
<dbReference type="AlphaFoldDB" id="A0AA88J7E0"/>
<comment type="caution">
    <text evidence="1">The sequence shown here is derived from an EMBL/GenBank/DDBJ whole genome shotgun (WGS) entry which is preliminary data.</text>
</comment>
<reference evidence="1" key="1">
    <citation type="submission" date="2023-07" db="EMBL/GenBank/DDBJ databases">
        <title>draft genome sequence of fig (Ficus carica).</title>
        <authorList>
            <person name="Takahashi T."/>
            <person name="Nishimura K."/>
        </authorList>
    </citation>
    <scope>NUCLEOTIDE SEQUENCE</scope>
</reference>
<name>A0AA88J7E0_FICCA</name>
<evidence type="ECO:0000313" key="2">
    <source>
        <dbReference type="Proteomes" id="UP001187192"/>
    </source>
</evidence>
<gene>
    <name evidence="1" type="ORF">TIFTF001_033216</name>
</gene>
<evidence type="ECO:0000313" key="1">
    <source>
        <dbReference type="EMBL" id="GMN64145.1"/>
    </source>
</evidence>
<sequence>MSGDYDRLIMAGTGKEEDIIKLADQETKVVAFKDVLGLPKTRRFWMK</sequence>
<accession>A0AA88J7E0</accession>
<protein>
    <submittedName>
        <fullName evidence="1">Uncharacterized protein</fullName>
    </submittedName>
</protein>
<dbReference type="Proteomes" id="UP001187192">
    <property type="component" value="Unassembled WGS sequence"/>
</dbReference>